<feature type="domain" description="IFT121 second beta-propeller" evidence="3">
    <location>
        <begin position="1"/>
        <end position="132"/>
    </location>
</feature>
<dbReference type="InterPro" id="IPR036322">
    <property type="entry name" value="WD40_repeat_dom_sf"/>
</dbReference>
<protein>
    <submittedName>
        <fullName evidence="4">WD repeat-containing protein 35-like</fullName>
    </submittedName>
</protein>
<reference evidence="4 5" key="1">
    <citation type="submission" date="2023-09" db="EMBL/GenBank/DDBJ databases">
        <title>Nesidiocoris tenuis whole genome shotgun sequence.</title>
        <authorList>
            <person name="Shibata T."/>
            <person name="Shimoda M."/>
            <person name="Kobayashi T."/>
            <person name="Uehara T."/>
        </authorList>
    </citation>
    <scope>NUCLEOTIDE SEQUENCE [LARGE SCALE GENOMIC DNA]</scope>
    <source>
        <strain evidence="4 5">Japan</strain>
    </source>
</reference>
<dbReference type="SUPFAM" id="SSF50978">
    <property type="entry name" value="WD40 repeat-like"/>
    <property type="match status" value="1"/>
</dbReference>
<proteinExistence type="predicted"/>
<gene>
    <name evidence="4" type="ORF">NTJ_02472</name>
</gene>
<accession>A0ABN7ABH1</accession>
<keyword evidence="2" id="KW-0677">Repeat</keyword>
<dbReference type="InterPro" id="IPR056158">
    <property type="entry name" value="Beta-prop_IFT121_2nd"/>
</dbReference>
<dbReference type="EMBL" id="AP028909">
    <property type="protein sequence ID" value="BES89666.1"/>
    <property type="molecule type" value="Genomic_DNA"/>
</dbReference>
<evidence type="ECO:0000313" key="4">
    <source>
        <dbReference type="EMBL" id="BES89666.1"/>
    </source>
</evidence>
<evidence type="ECO:0000313" key="5">
    <source>
        <dbReference type="Proteomes" id="UP001307889"/>
    </source>
</evidence>
<evidence type="ECO:0000256" key="1">
    <source>
        <dbReference type="ARBA" id="ARBA00022574"/>
    </source>
</evidence>
<name>A0ABN7ABH1_9HEMI</name>
<dbReference type="PANTHER" id="PTHR12764:SF5">
    <property type="entry name" value="LD29485P"/>
    <property type="match status" value="1"/>
</dbReference>
<dbReference type="Pfam" id="PF23390">
    <property type="entry name" value="Beta-prop_WDR35_2nd"/>
    <property type="match status" value="1"/>
</dbReference>
<evidence type="ECO:0000256" key="2">
    <source>
        <dbReference type="ARBA" id="ARBA00022737"/>
    </source>
</evidence>
<dbReference type="Proteomes" id="UP001307889">
    <property type="component" value="Chromosome 1"/>
</dbReference>
<dbReference type="PANTHER" id="PTHR12764">
    <property type="entry name" value="WD REPEAT DOMAIN-RELATED"/>
    <property type="match status" value="1"/>
</dbReference>
<keyword evidence="5" id="KW-1185">Reference proteome</keyword>
<keyword evidence="1" id="KW-0853">WD repeat</keyword>
<sequence length="132" mass="14683">MDIEPLYVAINSSHVFAASKDNFLIWHFTTPKTQSTLGLSGSRHRKDRLYHIDDTPSGVAEVIQDLDKSYQPNTNMQETGDPICCLAVSEKILIIGRESGALQRYSLPQVALVQRYSLTTRPQSLAINCTSS</sequence>
<evidence type="ECO:0000259" key="3">
    <source>
        <dbReference type="Pfam" id="PF23390"/>
    </source>
</evidence>
<organism evidence="4 5">
    <name type="scientific">Nesidiocoris tenuis</name>
    <dbReference type="NCBI Taxonomy" id="355587"/>
    <lineage>
        <taxon>Eukaryota</taxon>
        <taxon>Metazoa</taxon>
        <taxon>Ecdysozoa</taxon>
        <taxon>Arthropoda</taxon>
        <taxon>Hexapoda</taxon>
        <taxon>Insecta</taxon>
        <taxon>Pterygota</taxon>
        <taxon>Neoptera</taxon>
        <taxon>Paraneoptera</taxon>
        <taxon>Hemiptera</taxon>
        <taxon>Heteroptera</taxon>
        <taxon>Panheteroptera</taxon>
        <taxon>Cimicomorpha</taxon>
        <taxon>Miridae</taxon>
        <taxon>Dicyphina</taxon>
        <taxon>Nesidiocoris</taxon>
    </lineage>
</organism>
<dbReference type="InterPro" id="IPR039857">
    <property type="entry name" value="Ift122/121"/>
</dbReference>